<dbReference type="EMBL" id="RRYP01003874">
    <property type="protein sequence ID" value="TNV83398.1"/>
    <property type="molecule type" value="Genomic_DNA"/>
</dbReference>
<dbReference type="Pfam" id="PF02687">
    <property type="entry name" value="FtsX"/>
    <property type="match status" value="1"/>
</dbReference>
<dbReference type="PANTHER" id="PTHR32522:SF5">
    <property type="entry name" value="ABC3 TRANSPORTER PERMEASE PROTEIN DOMAIN-CONTAINING PROTEIN"/>
    <property type="match status" value="1"/>
</dbReference>
<comment type="caution">
    <text evidence="8">The sequence shown here is derived from an EMBL/GenBank/DDBJ whole genome shotgun (WGS) entry which is preliminary data.</text>
</comment>
<feature type="transmembrane region" description="Helical" evidence="6">
    <location>
        <begin position="298"/>
        <end position="319"/>
    </location>
</feature>
<protein>
    <recommendedName>
        <fullName evidence="7">ABC3 transporter permease C-terminal domain-containing protein</fullName>
    </recommendedName>
</protein>
<feature type="transmembrane region" description="Helical" evidence="6">
    <location>
        <begin position="555"/>
        <end position="574"/>
    </location>
</feature>
<feature type="transmembrane region" description="Helical" evidence="6">
    <location>
        <begin position="247"/>
        <end position="267"/>
    </location>
</feature>
<feature type="transmembrane region" description="Helical" evidence="6">
    <location>
        <begin position="184"/>
        <end position="202"/>
    </location>
</feature>
<keyword evidence="2" id="KW-1003">Cell membrane</keyword>
<accession>A0A8J8NY59</accession>
<evidence type="ECO:0000313" key="8">
    <source>
        <dbReference type="EMBL" id="TNV83398.1"/>
    </source>
</evidence>
<evidence type="ECO:0000256" key="4">
    <source>
        <dbReference type="ARBA" id="ARBA00022989"/>
    </source>
</evidence>
<reference evidence="8" key="1">
    <citation type="submission" date="2019-06" db="EMBL/GenBank/DDBJ databases">
        <authorList>
            <person name="Zheng W."/>
        </authorList>
    </citation>
    <scope>NUCLEOTIDE SEQUENCE</scope>
    <source>
        <strain evidence="8">QDHG01</strain>
    </source>
</reference>
<feature type="transmembrane region" description="Helical" evidence="6">
    <location>
        <begin position="154"/>
        <end position="172"/>
    </location>
</feature>
<feature type="transmembrane region" description="Helical" evidence="6">
    <location>
        <begin position="609"/>
        <end position="630"/>
    </location>
</feature>
<organism evidence="8 9">
    <name type="scientific">Halteria grandinella</name>
    <dbReference type="NCBI Taxonomy" id="5974"/>
    <lineage>
        <taxon>Eukaryota</taxon>
        <taxon>Sar</taxon>
        <taxon>Alveolata</taxon>
        <taxon>Ciliophora</taxon>
        <taxon>Intramacronucleata</taxon>
        <taxon>Spirotrichea</taxon>
        <taxon>Stichotrichia</taxon>
        <taxon>Sporadotrichida</taxon>
        <taxon>Halteriidae</taxon>
        <taxon>Halteria</taxon>
    </lineage>
</organism>
<evidence type="ECO:0000259" key="7">
    <source>
        <dbReference type="Pfam" id="PF02687"/>
    </source>
</evidence>
<proteinExistence type="predicted"/>
<keyword evidence="4 6" id="KW-1133">Transmembrane helix</keyword>
<evidence type="ECO:0000313" key="9">
    <source>
        <dbReference type="Proteomes" id="UP000785679"/>
    </source>
</evidence>
<sequence length="670" mass="76583">MLLIPQSISQTSALTGLHLRKLAYRTFTSALHNQYPKFHQIMTPYLDGFIQQVNIALPNSEYLHLNNQKQLFSIINLLAKDLKGLQLRVTAPILDKLEEAQSIKSEIESIGLVVTGLIQIINMLFAFGLIKMVDLNCKHTFNLLQALGVEQQHLKLVVQVTVLATLTLGIFIGQLVSKWMRHQLSWLNVIGTLVVATFNGFLSRIQLTPDMIRMLLYAFISLTCCLCLKTIPMLAFNHTDMNTFTNLSVAVLLTILFCLLIITDTFLQPLLTSLPNSTFENNLVRNFLNKHTQANRHFMLTLQTLVALCIYGLCSYDSVFENLSYSLRAQIGADMQVQGLLNEQWTCGTMCEVSKVYRCKELQEHVMNTVVGQFGMQSGREVMIKGIDGSFFEVIDKDTINSREIENSEFQRENGGYRVFLSENLRGEVFNKRGEIIWLCGMKYPDEKCRKRYKLKIEKVFSKLPGFPSKFTSFKSFNAKIEPLILMPIEDFKSLMHELFGQASLYSEQTFVRVFDPNDLQIVKVQLERQSPTAIILDCHNLYESIAKGFKYLEIIQYSLVLSVSIMICFLLYVQIMLKRAEDAKDFGILRAIGTTQNQMKKIRQKEQLIVSWLAIATGMFLGYSLVLIQKAQSRLLMEMTLISITFNKYQFLSLLAFLMASVYLLIKLT</sequence>
<feature type="domain" description="ABC3 transporter permease C-terminal" evidence="7">
    <location>
        <begin position="562"/>
        <end position="666"/>
    </location>
</feature>
<keyword evidence="3 6" id="KW-0812">Transmembrane</keyword>
<gene>
    <name evidence="8" type="ORF">FGO68_gene3665</name>
</gene>
<dbReference type="AlphaFoldDB" id="A0A8J8NY59"/>
<feature type="transmembrane region" description="Helical" evidence="6">
    <location>
        <begin position="110"/>
        <end position="133"/>
    </location>
</feature>
<evidence type="ECO:0000256" key="1">
    <source>
        <dbReference type="ARBA" id="ARBA00004651"/>
    </source>
</evidence>
<evidence type="ECO:0000256" key="2">
    <source>
        <dbReference type="ARBA" id="ARBA00022475"/>
    </source>
</evidence>
<dbReference type="GO" id="GO:0005886">
    <property type="term" value="C:plasma membrane"/>
    <property type="evidence" value="ECO:0007669"/>
    <property type="project" value="UniProtKB-SubCell"/>
</dbReference>
<evidence type="ECO:0000256" key="6">
    <source>
        <dbReference type="SAM" id="Phobius"/>
    </source>
</evidence>
<dbReference type="PANTHER" id="PTHR32522">
    <property type="match status" value="1"/>
</dbReference>
<dbReference type="InterPro" id="IPR003838">
    <property type="entry name" value="ABC3_permease_C"/>
</dbReference>
<keyword evidence="9" id="KW-1185">Reference proteome</keyword>
<dbReference type="Proteomes" id="UP000785679">
    <property type="component" value="Unassembled WGS sequence"/>
</dbReference>
<evidence type="ECO:0000256" key="5">
    <source>
        <dbReference type="ARBA" id="ARBA00023136"/>
    </source>
</evidence>
<keyword evidence="5 6" id="KW-0472">Membrane</keyword>
<feature type="transmembrane region" description="Helical" evidence="6">
    <location>
        <begin position="650"/>
        <end position="667"/>
    </location>
</feature>
<evidence type="ECO:0000256" key="3">
    <source>
        <dbReference type="ARBA" id="ARBA00022692"/>
    </source>
</evidence>
<feature type="transmembrane region" description="Helical" evidence="6">
    <location>
        <begin position="214"/>
        <end position="235"/>
    </location>
</feature>
<name>A0A8J8NY59_HALGN</name>
<comment type="subcellular location">
    <subcellularLocation>
        <location evidence="1">Cell membrane</location>
        <topology evidence="1">Multi-pass membrane protein</topology>
    </subcellularLocation>
</comment>